<dbReference type="Proteomes" id="UP000006015">
    <property type="component" value="Unassembled WGS sequence"/>
</dbReference>
<dbReference type="PANTHER" id="PTHR12835">
    <property type="entry name" value="BIOTIN PROTEIN LIGASE"/>
    <property type="match status" value="1"/>
</dbReference>
<evidence type="ECO:0000256" key="2">
    <source>
        <dbReference type="ARBA" id="ARBA00023267"/>
    </source>
</evidence>
<dbReference type="CDD" id="cd16442">
    <property type="entry name" value="BPL"/>
    <property type="match status" value="1"/>
</dbReference>
<accession>A0ABN0ACI3</accession>
<name>A0ABN0ACI3_CORAM</name>
<dbReference type="GO" id="GO:0004077">
    <property type="term" value="F:biotin--[biotin carboxyl-carrier protein] ligase activity"/>
    <property type="evidence" value="ECO:0007669"/>
    <property type="project" value="UniProtKB-EC"/>
</dbReference>
<evidence type="ECO:0000256" key="3">
    <source>
        <dbReference type="ARBA" id="ARBA00024227"/>
    </source>
</evidence>
<dbReference type="Gene3D" id="2.30.30.100">
    <property type="match status" value="1"/>
</dbReference>
<evidence type="ECO:0000313" key="7">
    <source>
        <dbReference type="Proteomes" id="UP000006015"/>
    </source>
</evidence>
<gene>
    <name evidence="6" type="ORF">HMPREF0281_02569</name>
</gene>
<keyword evidence="1 6" id="KW-0436">Ligase</keyword>
<dbReference type="EMBL" id="ADNS01000031">
    <property type="protein sequence ID" value="EFG80475.1"/>
    <property type="molecule type" value="Genomic_DNA"/>
</dbReference>
<dbReference type="InterPro" id="IPR045864">
    <property type="entry name" value="aa-tRNA-synth_II/BPL/LPL"/>
</dbReference>
<proteinExistence type="predicted"/>
<evidence type="ECO:0000259" key="4">
    <source>
        <dbReference type="Pfam" id="PF02237"/>
    </source>
</evidence>
<keyword evidence="7" id="KW-1185">Reference proteome</keyword>
<organism evidence="6 7">
    <name type="scientific">Corynebacterium ammoniagenes DSM 20306</name>
    <dbReference type="NCBI Taxonomy" id="649754"/>
    <lineage>
        <taxon>Bacteria</taxon>
        <taxon>Bacillati</taxon>
        <taxon>Actinomycetota</taxon>
        <taxon>Actinomycetes</taxon>
        <taxon>Mycobacteriales</taxon>
        <taxon>Corynebacteriaceae</taxon>
        <taxon>Corynebacterium</taxon>
    </lineage>
</organism>
<evidence type="ECO:0000259" key="5">
    <source>
        <dbReference type="Pfam" id="PF03099"/>
    </source>
</evidence>
<evidence type="ECO:0000313" key="6">
    <source>
        <dbReference type="EMBL" id="EFG80475.1"/>
    </source>
</evidence>
<dbReference type="InterPro" id="IPR004143">
    <property type="entry name" value="BPL_LPL_catalytic"/>
</dbReference>
<dbReference type="Pfam" id="PF03099">
    <property type="entry name" value="BPL_LplA_LipB"/>
    <property type="match status" value="1"/>
</dbReference>
<dbReference type="InterPro" id="IPR004408">
    <property type="entry name" value="Biotin_CoA_COase_ligase"/>
</dbReference>
<dbReference type="Pfam" id="PF02237">
    <property type="entry name" value="BPL_C"/>
    <property type="match status" value="1"/>
</dbReference>
<reference evidence="6 7" key="1">
    <citation type="submission" date="2010-04" db="EMBL/GenBank/DDBJ databases">
        <authorList>
            <person name="Weinstock G."/>
            <person name="Sodergren E."/>
            <person name="Clifton S."/>
            <person name="Fulton L."/>
            <person name="Fulton B."/>
            <person name="Courtney L."/>
            <person name="Fronick C."/>
            <person name="Harrison M."/>
            <person name="Strong C."/>
            <person name="Farmer C."/>
            <person name="Delahaunty K."/>
            <person name="Markovic C."/>
            <person name="Hall O."/>
            <person name="Minx P."/>
            <person name="Tomlinson C."/>
            <person name="Mitreva M."/>
            <person name="Hou S."/>
            <person name="Wollam A."/>
            <person name="Pepin K.H."/>
            <person name="Johnson M."/>
            <person name="Bhonagiri V."/>
            <person name="Zhang X."/>
            <person name="Suruliraj S."/>
            <person name="Warren W."/>
            <person name="Chinwalla A."/>
            <person name="Mardis E.R."/>
            <person name="Wilson R.K."/>
        </authorList>
    </citation>
    <scope>NUCLEOTIDE SEQUENCE [LARGE SCALE GENOMIC DNA]</scope>
    <source>
        <strain evidence="6 7">DSM 20306</strain>
    </source>
</reference>
<comment type="caution">
    <text evidence="6">The sequence shown here is derived from an EMBL/GenBank/DDBJ whole genome shotgun (WGS) entry which is preliminary data.</text>
</comment>
<feature type="domain" description="Biotin protein ligase C-terminal" evidence="4">
    <location>
        <begin position="232"/>
        <end position="272"/>
    </location>
</feature>
<evidence type="ECO:0000256" key="1">
    <source>
        <dbReference type="ARBA" id="ARBA00022598"/>
    </source>
</evidence>
<keyword evidence="2" id="KW-0092">Biotin</keyword>
<dbReference type="InterPro" id="IPR003142">
    <property type="entry name" value="BPL_C"/>
</dbReference>
<protein>
    <recommendedName>
        <fullName evidence="3">biotin--[biotin carboxyl-carrier protein] ligase</fullName>
        <ecNumber evidence="3">6.3.4.15</ecNumber>
    </recommendedName>
</protein>
<dbReference type="SUPFAM" id="SSF55681">
    <property type="entry name" value="Class II aaRS and biotin synthetases"/>
    <property type="match status" value="1"/>
</dbReference>
<feature type="domain" description="BPL/LPL catalytic" evidence="5">
    <location>
        <begin position="43"/>
        <end position="139"/>
    </location>
</feature>
<dbReference type="Gene3D" id="3.30.930.10">
    <property type="entry name" value="Bira Bifunctional Protein, Domain 2"/>
    <property type="match status" value="1"/>
</dbReference>
<sequence length="278" mass="29825">MLRHMEKTRTADDYELDLPRIRRELVDTGWYSAGDHVVQTGSTNTDMMNKDSVSDRQVLLADEQVSGKGRLGRVWTAPAQTQIIQSVAFLPTTLDSLGILPLAAGLAVTDIVDGAQLKWPNDVQIQGKKLCGILCEAGPIGGTSGAAQGSTFGSTNGSEPAARVILGIGLNVSLTAEQLPIDNATSLALEGQETNRTELTVALLGALHHRLNQWENHDPELMKDYRKVSSSIGMNVRLEAPAGDVYGEVLGIADDGRINVGGEYFSAGDVIHLRPDNR</sequence>
<dbReference type="EC" id="6.3.4.15" evidence="3"/>
<dbReference type="PANTHER" id="PTHR12835:SF5">
    <property type="entry name" value="BIOTIN--PROTEIN LIGASE"/>
    <property type="match status" value="1"/>
</dbReference>